<dbReference type="Proteomes" id="UP000285744">
    <property type="component" value="Unassembled WGS sequence"/>
</dbReference>
<reference evidence="2 3" key="1">
    <citation type="journal article" date="2018" name="Int. J. Syst. Evol. Microbiol.">
        <title>Micromonospora globbae sp. nov., an endophytic actinomycete isolated from roots of Globba winitii C. H. Wright.</title>
        <authorList>
            <person name="Kuncharoen N."/>
            <person name="Pittayakhajonwut P."/>
            <person name="Tanasupawat S."/>
        </authorList>
    </citation>
    <scope>NUCLEOTIDE SEQUENCE [LARGE SCALE GENOMIC DNA]</scope>
    <source>
        <strain evidence="2 3">WPS1-2</strain>
    </source>
</reference>
<sequence>MADRPRLTLTSTVLDAPDARSLAAFYERLLGWSREEDEPDWVVLRAPDGGAGLAFQTEPAYVRPVWPAGTGDPQMMAHLDIRVDDLEAASAHAVAAGASVADFQPQDDVRVHLDPAGHPFCLFV</sequence>
<dbReference type="Gene3D" id="3.10.180.10">
    <property type="entry name" value="2,3-Dihydroxybiphenyl 1,2-Dioxygenase, domain 1"/>
    <property type="match status" value="1"/>
</dbReference>
<dbReference type="AlphaFoldDB" id="A0A420EQA0"/>
<accession>A0A420EQA0</accession>
<dbReference type="EMBL" id="RAQQ01000047">
    <property type="protein sequence ID" value="RKF22847.1"/>
    <property type="molecule type" value="Genomic_DNA"/>
</dbReference>
<dbReference type="InterPro" id="IPR041581">
    <property type="entry name" value="Glyoxalase_6"/>
</dbReference>
<dbReference type="CDD" id="cd06587">
    <property type="entry name" value="VOC"/>
    <property type="match status" value="1"/>
</dbReference>
<dbReference type="PANTHER" id="PTHR35908:SF1">
    <property type="entry name" value="CONSERVED PROTEIN"/>
    <property type="match status" value="1"/>
</dbReference>
<organism evidence="2 3">
    <name type="scientific">Micromonospora globbae</name>
    <dbReference type="NCBI Taxonomy" id="1894969"/>
    <lineage>
        <taxon>Bacteria</taxon>
        <taxon>Bacillati</taxon>
        <taxon>Actinomycetota</taxon>
        <taxon>Actinomycetes</taxon>
        <taxon>Micromonosporales</taxon>
        <taxon>Micromonosporaceae</taxon>
        <taxon>Micromonospora</taxon>
    </lineage>
</organism>
<protein>
    <submittedName>
        <fullName evidence="2">VOC family protein</fullName>
    </submittedName>
</protein>
<dbReference type="PROSITE" id="PS51819">
    <property type="entry name" value="VOC"/>
    <property type="match status" value="1"/>
</dbReference>
<dbReference type="InterPro" id="IPR029068">
    <property type="entry name" value="Glyas_Bleomycin-R_OHBP_Dase"/>
</dbReference>
<proteinExistence type="predicted"/>
<dbReference type="RefSeq" id="WP_120332160.1">
    <property type="nucleotide sequence ID" value="NZ_CP109307.1"/>
</dbReference>
<dbReference type="SUPFAM" id="SSF54593">
    <property type="entry name" value="Glyoxalase/Bleomycin resistance protein/Dihydroxybiphenyl dioxygenase"/>
    <property type="match status" value="1"/>
</dbReference>
<dbReference type="Pfam" id="PF18029">
    <property type="entry name" value="Glyoxalase_6"/>
    <property type="match status" value="1"/>
</dbReference>
<gene>
    <name evidence="2" type="ORF">D7I43_31205</name>
</gene>
<evidence type="ECO:0000313" key="2">
    <source>
        <dbReference type="EMBL" id="RKF22847.1"/>
    </source>
</evidence>
<evidence type="ECO:0000259" key="1">
    <source>
        <dbReference type="PROSITE" id="PS51819"/>
    </source>
</evidence>
<comment type="caution">
    <text evidence="2">The sequence shown here is derived from an EMBL/GenBank/DDBJ whole genome shotgun (WGS) entry which is preliminary data.</text>
</comment>
<feature type="domain" description="VOC" evidence="1">
    <location>
        <begin position="8"/>
        <end position="124"/>
    </location>
</feature>
<dbReference type="OrthoDB" id="4211373at2"/>
<dbReference type="InterPro" id="IPR037523">
    <property type="entry name" value="VOC_core"/>
</dbReference>
<evidence type="ECO:0000313" key="3">
    <source>
        <dbReference type="Proteomes" id="UP000285744"/>
    </source>
</evidence>
<name>A0A420EQA0_9ACTN</name>
<dbReference type="PANTHER" id="PTHR35908">
    <property type="entry name" value="HYPOTHETICAL FUSION PROTEIN"/>
    <property type="match status" value="1"/>
</dbReference>